<dbReference type="KEGG" id="ssm:Spirs_1342"/>
<keyword evidence="7" id="KW-0175">Coiled coil</keyword>
<evidence type="ECO:0000256" key="4">
    <source>
        <dbReference type="ARBA" id="ARBA00022801"/>
    </source>
</evidence>
<evidence type="ECO:0000256" key="3">
    <source>
        <dbReference type="ARBA" id="ARBA00022722"/>
    </source>
</evidence>
<dbReference type="AlphaFoldDB" id="E1R447"/>
<protein>
    <recommendedName>
        <fullName evidence="6">Exodeoxyribonuclease 7 small subunit</fullName>
        <ecNumber evidence="6">3.1.11.6</ecNumber>
    </recommendedName>
    <alternativeName>
        <fullName evidence="6">Exodeoxyribonuclease VII small subunit</fullName>
        <shortName evidence="6">Exonuclease VII small subunit</shortName>
    </alternativeName>
</protein>
<evidence type="ECO:0000256" key="1">
    <source>
        <dbReference type="ARBA" id="ARBA00009998"/>
    </source>
</evidence>
<feature type="coiled-coil region" evidence="7">
    <location>
        <begin position="1"/>
        <end position="59"/>
    </location>
</feature>
<dbReference type="EMBL" id="CP002116">
    <property type="protein sequence ID" value="ADK80469.1"/>
    <property type="molecule type" value="Genomic_DNA"/>
</dbReference>
<dbReference type="RefSeq" id="WP_013253933.1">
    <property type="nucleotide sequence ID" value="NC_014364.1"/>
</dbReference>
<dbReference type="Pfam" id="PF02609">
    <property type="entry name" value="Exonuc_VII_S"/>
    <property type="match status" value="1"/>
</dbReference>
<evidence type="ECO:0000256" key="2">
    <source>
        <dbReference type="ARBA" id="ARBA00022490"/>
    </source>
</evidence>
<dbReference type="PANTHER" id="PTHR34137">
    <property type="entry name" value="EXODEOXYRIBONUCLEASE 7 SMALL SUBUNIT"/>
    <property type="match status" value="1"/>
</dbReference>
<keyword evidence="9" id="KW-1185">Reference proteome</keyword>
<proteinExistence type="inferred from homology"/>
<comment type="similarity">
    <text evidence="1 6">Belongs to the XseB family.</text>
</comment>
<reference evidence="8 9" key="1">
    <citation type="journal article" date="2010" name="Stand. Genomic Sci.">
        <title>Complete genome sequence of Spirochaeta smaragdinae type strain (SEBR 4228).</title>
        <authorList>
            <person name="Mavromatis K."/>
            <person name="Yasawong M."/>
            <person name="Chertkov O."/>
            <person name="Lapidus A."/>
            <person name="Lucas S."/>
            <person name="Nolan M."/>
            <person name="Del Rio T.G."/>
            <person name="Tice H."/>
            <person name="Cheng J.F."/>
            <person name="Pitluck S."/>
            <person name="Liolios K."/>
            <person name="Ivanova N."/>
            <person name="Tapia R."/>
            <person name="Han C."/>
            <person name="Bruce D."/>
            <person name="Goodwin L."/>
            <person name="Pati A."/>
            <person name="Chen A."/>
            <person name="Palaniappan K."/>
            <person name="Land M."/>
            <person name="Hauser L."/>
            <person name="Chang Y.J."/>
            <person name="Jeffries C.D."/>
            <person name="Detter J.C."/>
            <person name="Rohde M."/>
            <person name="Brambilla E."/>
            <person name="Spring S."/>
            <person name="Goker M."/>
            <person name="Sikorski J."/>
            <person name="Woyke T."/>
            <person name="Bristow J."/>
            <person name="Eisen J.A."/>
            <person name="Markowitz V."/>
            <person name="Hugenholtz P."/>
            <person name="Klenk H.P."/>
            <person name="Kyrpides N.C."/>
        </authorList>
    </citation>
    <scope>NUCLEOTIDE SEQUENCE [LARGE SCALE GENOMIC DNA]</scope>
    <source>
        <strain evidence="9">DSM 11293 / JCM 15392 / SEBR 4228</strain>
    </source>
</reference>
<dbReference type="EC" id="3.1.11.6" evidence="6"/>
<keyword evidence="4 6" id="KW-0378">Hydrolase</keyword>
<gene>
    <name evidence="6" type="primary">xseB</name>
    <name evidence="8" type="ordered locus">Spirs_1342</name>
</gene>
<dbReference type="STRING" id="573413.Spirs_1342"/>
<dbReference type="Proteomes" id="UP000002318">
    <property type="component" value="Chromosome"/>
</dbReference>
<name>E1R447_SEDSS</name>
<evidence type="ECO:0000313" key="8">
    <source>
        <dbReference type="EMBL" id="ADK80469.1"/>
    </source>
</evidence>
<sequence>MKSFEERMARLEELNDQLRKGSLSLAEAMATFEEGMDLAKGLEKELSKIERRIEILVNEPEAPDETPNLELFGQ</sequence>
<organism evidence="8 9">
    <name type="scientific">Sediminispirochaeta smaragdinae (strain DSM 11293 / JCM 15392 / SEBR 4228)</name>
    <name type="common">Spirochaeta smaragdinae</name>
    <dbReference type="NCBI Taxonomy" id="573413"/>
    <lineage>
        <taxon>Bacteria</taxon>
        <taxon>Pseudomonadati</taxon>
        <taxon>Spirochaetota</taxon>
        <taxon>Spirochaetia</taxon>
        <taxon>Spirochaetales</taxon>
        <taxon>Spirochaetaceae</taxon>
        <taxon>Sediminispirochaeta</taxon>
    </lineage>
</organism>
<dbReference type="GO" id="GO:0005829">
    <property type="term" value="C:cytosol"/>
    <property type="evidence" value="ECO:0007669"/>
    <property type="project" value="TreeGrafter"/>
</dbReference>
<dbReference type="HAMAP" id="MF_00337">
    <property type="entry name" value="Exonuc_7_S"/>
    <property type="match status" value="1"/>
</dbReference>
<dbReference type="InterPro" id="IPR003761">
    <property type="entry name" value="Exonuc_VII_S"/>
</dbReference>
<keyword evidence="2 6" id="KW-0963">Cytoplasm</keyword>
<keyword evidence="5 6" id="KW-0269">Exonuclease</keyword>
<dbReference type="SUPFAM" id="SSF116842">
    <property type="entry name" value="XseB-like"/>
    <property type="match status" value="1"/>
</dbReference>
<comment type="catalytic activity">
    <reaction evidence="6">
        <text>Exonucleolytic cleavage in either 5'- to 3'- or 3'- to 5'-direction to yield nucleoside 5'-phosphates.</text>
        <dbReference type="EC" id="3.1.11.6"/>
    </reaction>
</comment>
<evidence type="ECO:0000256" key="5">
    <source>
        <dbReference type="ARBA" id="ARBA00022839"/>
    </source>
</evidence>
<dbReference type="InterPro" id="IPR037004">
    <property type="entry name" value="Exonuc_VII_ssu_sf"/>
</dbReference>
<dbReference type="NCBIfam" id="TIGR01280">
    <property type="entry name" value="xseB"/>
    <property type="match status" value="1"/>
</dbReference>
<dbReference type="GO" id="GO:0009318">
    <property type="term" value="C:exodeoxyribonuclease VII complex"/>
    <property type="evidence" value="ECO:0007669"/>
    <property type="project" value="UniProtKB-UniRule"/>
</dbReference>
<comment type="subcellular location">
    <subcellularLocation>
        <location evidence="6">Cytoplasm</location>
    </subcellularLocation>
</comment>
<dbReference type="PANTHER" id="PTHR34137:SF1">
    <property type="entry name" value="EXODEOXYRIBONUCLEASE 7 SMALL SUBUNIT"/>
    <property type="match status" value="1"/>
</dbReference>
<dbReference type="eggNOG" id="COG1722">
    <property type="taxonomic scope" value="Bacteria"/>
</dbReference>
<evidence type="ECO:0000256" key="7">
    <source>
        <dbReference type="SAM" id="Coils"/>
    </source>
</evidence>
<dbReference type="PIRSF" id="PIRSF006488">
    <property type="entry name" value="Exonuc_VII_S"/>
    <property type="match status" value="1"/>
</dbReference>
<dbReference type="GO" id="GO:0006308">
    <property type="term" value="P:DNA catabolic process"/>
    <property type="evidence" value="ECO:0007669"/>
    <property type="project" value="UniProtKB-UniRule"/>
</dbReference>
<comment type="subunit">
    <text evidence="6">Heterooligomer composed of large and small subunits.</text>
</comment>
<dbReference type="GO" id="GO:0008855">
    <property type="term" value="F:exodeoxyribonuclease VII activity"/>
    <property type="evidence" value="ECO:0007669"/>
    <property type="project" value="UniProtKB-UniRule"/>
</dbReference>
<dbReference type="Gene3D" id="1.10.287.1040">
    <property type="entry name" value="Exonuclease VII, small subunit"/>
    <property type="match status" value="1"/>
</dbReference>
<dbReference type="HOGENOM" id="CLU_145918_3_0_12"/>
<keyword evidence="3 6" id="KW-0540">Nuclease</keyword>
<evidence type="ECO:0000256" key="6">
    <source>
        <dbReference type="HAMAP-Rule" id="MF_00337"/>
    </source>
</evidence>
<accession>E1R447</accession>
<evidence type="ECO:0000313" key="9">
    <source>
        <dbReference type="Proteomes" id="UP000002318"/>
    </source>
</evidence>
<dbReference type="OrthoDB" id="5591562at2"/>
<comment type="function">
    <text evidence="6">Bidirectionally degrades single-stranded DNA into large acid-insoluble oligonucleotides, which are then degraded further into small acid-soluble oligonucleotides.</text>
</comment>